<evidence type="ECO:0000256" key="1">
    <source>
        <dbReference type="SAM" id="MobiDB-lite"/>
    </source>
</evidence>
<feature type="compositionally biased region" description="Low complexity" evidence="1">
    <location>
        <begin position="208"/>
        <end position="218"/>
    </location>
</feature>
<dbReference type="PRINTS" id="PR01217">
    <property type="entry name" value="PRICHEXTENSN"/>
</dbReference>
<gene>
    <name evidence="3" type="ORF">HUT08_07570</name>
</gene>
<evidence type="ECO:0000256" key="2">
    <source>
        <dbReference type="SAM" id="Phobius"/>
    </source>
</evidence>
<feature type="region of interest" description="Disordered" evidence="1">
    <location>
        <begin position="86"/>
        <end position="276"/>
    </location>
</feature>
<proteinExistence type="predicted"/>
<feature type="compositionally biased region" description="Pro residues" evidence="1">
    <location>
        <begin position="129"/>
        <end position="138"/>
    </location>
</feature>
<evidence type="ECO:0000313" key="4">
    <source>
        <dbReference type="Proteomes" id="UP000509303"/>
    </source>
</evidence>
<name>A0A7H8N631_9ACTN</name>
<keyword evidence="2" id="KW-1133">Transmembrane helix</keyword>
<feature type="compositionally biased region" description="Low complexity" evidence="1">
    <location>
        <begin position="246"/>
        <end position="255"/>
    </location>
</feature>
<reference evidence="3 4" key="1">
    <citation type="submission" date="2020-06" db="EMBL/GenBank/DDBJ databases">
        <title>Genome mining for natural products.</title>
        <authorList>
            <person name="Zhang B."/>
            <person name="Shi J."/>
            <person name="Ge H."/>
        </authorList>
    </citation>
    <scope>NUCLEOTIDE SEQUENCE [LARGE SCALE GENOMIC DNA]</scope>
    <source>
        <strain evidence="3 4">NA00687</strain>
    </source>
</reference>
<accession>A0A7H8N631</accession>
<feature type="region of interest" description="Disordered" evidence="1">
    <location>
        <begin position="311"/>
        <end position="396"/>
    </location>
</feature>
<sequence>MGMAVLYCAFGIVALWLLGEVLLQHKARLRWRLLAFTGFLGVVLGVVLGLVPLIGAGTAAFAVGQTYVTLSFRRGFAAGWSLRGPGGAGRATGGGKGRRRGGAPAAEPTLRVSDLQAEPETPPASAEAPVPPTYQPEPLPDDTDGYGIYRTDSADTPFAAAPSGPPPAGDVGAAAGPGGAGGYEAYAAYDGQGAGDGQHGYPPGGYDGYAADPYAGYPEQPYGTPSPPPADDPYAHTGDPLGGYGPDPLGAPGPYDQGGYGQAPHDPYGQPAAAPNAFAPTGFAAGDLAPHDYAPGGYDPAAGYSEPAGFPGEAVGGYGMGYDPGGHGNDGYDGYDPLVYPAPGYGVPQQFSPQAPPEGAWVPQQRDGETPPIAPAPGEPDPYHPGHHDPDGQYRY</sequence>
<keyword evidence="2" id="KW-0472">Membrane</keyword>
<feature type="transmembrane region" description="Helical" evidence="2">
    <location>
        <begin position="33"/>
        <end position="64"/>
    </location>
</feature>
<feature type="compositionally biased region" description="Gly residues" evidence="1">
    <location>
        <begin position="192"/>
        <end position="207"/>
    </location>
</feature>
<keyword evidence="2" id="KW-0812">Transmembrane</keyword>
<feature type="compositionally biased region" description="Gly residues" evidence="1">
    <location>
        <begin position="86"/>
        <end position="95"/>
    </location>
</feature>
<feature type="compositionally biased region" description="Basic and acidic residues" evidence="1">
    <location>
        <begin position="381"/>
        <end position="396"/>
    </location>
</feature>
<dbReference type="AlphaFoldDB" id="A0A7H8N631"/>
<dbReference type="Proteomes" id="UP000509303">
    <property type="component" value="Chromosome"/>
</dbReference>
<feature type="compositionally biased region" description="Gly residues" evidence="1">
    <location>
        <begin position="314"/>
        <end position="331"/>
    </location>
</feature>
<protein>
    <submittedName>
        <fullName evidence="3">Uncharacterized protein</fullName>
    </submittedName>
</protein>
<evidence type="ECO:0000313" key="3">
    <source>
        <dbReference type="EMBL" id="QKW49428.1"/>
    </source>
</evidence>
<keyword evidence="4" id="KW-1185">Reference proteome</keyword>
<dbReference type="EMBL" id="CP054929">
    <property type="protein sequence ID" value="QKW49428.1"/>
    <property type="molecule type" value="Genomic_DNA"/>
</dbReference>
<dbReference type="RefSeq" id="WP_176161162.1">
    <property type="nucleotide sequence ID" value="NZ_CP054929.1"/>
</dbReference>
<organism evidence="3 4">
    <name type="scientific">Streptomyces buecherae</name>
    <dbReference type="NCBI Taxonomy" id="2763006"/>
    <lineage>
        <taxon>Bacteria</taxon>
        <taxon>Bacillati</taxon>
        <taxon>Actinomycetota</taxon>
        <taxon>Actinomycetes</taxon>
        <taxon>Kitasatosporales</taxon>
        <taxon>Streptomycetaceae</taxon>
        <taxon>Streptomyces</taxon>
    </lineage>
</organism>